<feature type="compositionally biased region" description="Low complexity" evidence="1">
    <location>
        <begin position="24"/>
        <end position="45"/>
    </location>
</feature>
<evidence type="ECO:0000313" key="4">
    <source>
        <dbReference type="EMBL" id="CAB5219826.1"/>
    </source>
</evidence>
<dbReference type="EMBL" id="LR796190">
    <property type="protein sequence ID" value="CAB4124404.1"/>
    <property type="molecule type" value="Genomic_DNA"/>
</dbReference>
<gene>
    <name evidence="4" type="ORF">UFOVP234_33</name>
    <name evidence="2" type="ORF">UFOVP35_39</name>
    <name evidence="3" type="ORF">UFOVP52_8</name>
</gene>
<accession>A0A6J7WPK0</accession>
<feature type="region of interest" description="Disordered" evidence="1">
    <location>
        <begin position="1"/>
        <end position="46"/>
    </location>
</feature>
<proteinExistence type="predicted"/>
<sequence length="363" mass="37112">MPKTKNEFDDLFGNVEAPEKKETSTVAETPAAAEAPVAAEEPTSTNELADKELEDMFAAQGGDATYAAPHDYVPAQIGAGLGALSSSKELIHPKASTVSSSRITPLVERLMKVSPGSVAKTYSAMQPLTPTMDEAARLAVQSSMPTAEETKRILGGTTEESTSGRQRAQGFNAETARQAEAEKLNRAKLKVLQSKGLISTGTSPTVNAGPMTVTKGGIFAPAASPAEEAAAQAAQEANATKQAAGLAKEAQKTTVASKLAGPLAAASKLFGRAVTGAGIADTASRLYGGDYSGGAISGLATALPVAAGLATAPAWAMPAALTASGGLAFALWAKDHPEDAKRLMSTMQQPSPAYDYTQSMMGP</sequence>
<dbReference type="EMBL" id="LR796166">
    <property type="protein sequence ID" value="CAB4122611.1"/>
    <property type="molecule type" value="Genomic_DNA"/>
</dbReference>
<evidence type="ECO:0000313" key="3">
    <source>
        <dbReference type="EMBL" id="CAB4124404.1"/>
    </source>
</evidence>
<protein>
    <submittedName>
        <fullName evidence="4">Uncharacterized protein</fullName>
    </submittedName>
</protein>
<dbReference type="EMBL" id="LR798280">
    <property type="protein sequence ID" value="CAB5219826.1"/>
    <property type="molecule type" value="Genomic_DNA"/>
</dbReference>
<organism evidence="4">
    <name type="scientific">uncultured Caudovirales phage</name>
    <dbReference type="NCBI Taxonomy" id="2100421"/>
    <lineage>
        <taxon>Viruses</taxon>
        <taxon>Duplodnaviria</taxon>
        <taxon>Heunggongvirae</taxon>
        <taxon>Uroviricota</taxon>
        <taxon>Caudoviricetes</taxon>
        <taxon>Peduoviridae</taxon>
        <taxon>Maltschvirus</taxon>
        <taxon>Maltschvirus maltsch</taxon>
    </lineage>
</organism>
<reference evidence="4" key="1">
    <citation type="submission" date="2020-05" db="EMBL/GenBank/DDBJ databases">
        <authorList>
            <person name="Chiriac C."/>
            <person name="Salcher M."/>
            <person name="Ghai R."/>
            <person name="Kavagutti S V."/>
        </authorList>
    </citation>
    <scope>NUCLEOTIDE SEQUENCE</scope>
</reference>
<evidence type="ECO:0000313" key="2">
    <source>
        <dbReference type="EMBL" id="CAB4122611.1"/>
    </source>
</evidence>
<evidence type="ECO:0000256" key="1">
    <source>
        <dbReference type="SAM" id="MobiDB-lite"/>
    </source>
</evidence>
<name>A0A6J7WPK0_9CAUD</name>